<reference evidence="14 15" key="1">
    <citation type="submission" date="2018-12" db="EMBL/GenBank/DDBJ databases">
        <title>Draft genome sequence of Embleya hyalina NBRC 13850T.</title>
        <authorList>
            <person name="Komaki H."/>
            <person name="Hosoyama A."/>
            <person name="Kimura A."/>
            <person name="Ichikawa N."/>
            <person name="Tamura T."/>
        </authorList>
    </citation>
    <scope>NUCLEOTIDE SEQUENCE [LARGE SCALE GENOMIC DNA]</scope>
    <source>
        <strain evidence="14 15">NBRC 13850</strain>
    </source>
</reference>
<dbReference type="InterPro" id="IPR032821">
    <property type="entry name" value="PKS_assoc"/>
</dbReference>
<keyword evidence="5" id="KW-0808">Transferase</keyword>
<comment type="pathway">
    <text evidence="2">Antibiotic biosynthesis.</text>
</comment>
<feature type="domain" description="Ketosynthase family 3 (KS3)" evidence="12">
    <location>
        <begin position="52"/>
        <end position="478"/>
    </location>
</feature>
<dbReference type="CDD" id="cd08956">
    <property type="entry name" value="KR_3_FAS_SDR_x"/>
    <property type="match status" value="1"/>
</dbReference>
<dbReference type="InterPro" id="IPR050091">
    <property type="entry name" value="PKS_NRPS_Biosynth_Enz"/>
</dbReference>
<dbReference type="SUPFAM" id="SSF55048">
    <property type="entry name" value="Probable ACP-binding domain of malonyl-CoA ACP transacylase"/>
    <property type="match status" value="1"/>
</dbReference>
<dbReference type="Pfam" id="PF08990">
    <property type="entry name" value="Docking"/>
    <property type="match status" value="1"/>
</dbReference>
<dbReference type="SMART" id="SM00823">
    <property type="entry name" value="PKS_PP"/>
    <property type="match status" value="1"/>
</dbReference>
<dbReference type="InterPro" id="IPR020807">
    <property type="entry name" value="PKS_DH"/>
</dbReference>
<dbReference type="GO" id="GO:0006633">
    <property type="term" value="P:fatty acid biosynthetic process"/>
    <property type="evidence" value="ECO:0007669"/>
    <property type="project" value="InterPro"/>
</dbReference>
<dbReference type="InterPro" id="IPR009081">
    <property type="entry name" value="PP-bd_ACP"/>
</dbReference>
<feature type="domain" description="Carrier" evidence="11">
    <location>
        <begin position="1672"/>
        <end position="1747"/>
    </location>
</feature>
<dbReference type="InterPro" id="IPR016035">
    <property type="entry name" value="Acyl_Trfase/lysoPLipase"/>
</dbReference>
<dbReference type="PROSITE" id="PS52019">
    <property type="entry name" value="PKS_MFAS_DH"/>
    <property type="match status" value="1"/>
</dbReference>
<protein>
    <submittedName>
        <fullName evidence="14">Polyketide synthase</fullName>
    </submittedName>
</protein>
<dbReference type="PANTHER" id="PTHR43775:SF51">
    <property type="entry name" value="INACTIVE PHENOLPHTHIOCEROL SYNTHESIS POLYKETIDE SYNTHASE TYPE I PKS1-RELATED"/>
    <property type="match status" value="1"/>
</dbReference>
<dbReference type="Pfam" id="PF00550">
    <property type="entry name" value="PP-binding"/>
    <property type="match status" value="1"/>
</dbReference>
<feature type="region of interest" description="C-terminal hotdog fold" evidence="9">
    <location>
        <begin position="1075"/>
        <end position="1220"/>
    </location>
</feature>
<keyword evidence="8" id="KW-0012">Acyltransferase</keyword>
<dbReference type="InterPro" id="IPR001227">
    <property type="entry name" value="Ac_transferase_dom_sf"/>
</dbReference>
<evidence type="ECO:0000256" key="7">
    <source>
        <dbReference type="ARBA" id="ARBA00023268"/>
    </source>
</evidence>
<dbReference type="SUPFAM" id="SSF53901">
    <property type="entry name" value="Thiolase-like"/>
    <property type="match status" value="1"/>
</dbReference>
<feature type="compositionally biased region" description="Gly residues" evidence="10">
    <location>
        <begin position="1"/>
        <end position="19"/>
    </location>
</feature>
<feature type="active site" description="Proton acceptor; for dehydratase activity" evidence="9">
    <location>
        <position position="970"/>
    </location>
</feature>
<dbReference type="Pfam" id="PF00698">
    <property type="entry name" value="Acyl_transf_1"/>
    <property type="match status" value="1"/>
</dbReference>
<evidence type="ECO:0000256" key="1">
    <source>
        <dbReference type="ARBA" id="ARBA00001957"/>
    </source>
</evidence>
<comment type="cofactor">
    <cofactor evidence="1">
        <name>pantetheine 4'-phosphate</name>
        <dbReference type="ChEBI" id="CHEBI:47942"/>
    </cofactor>
</comment>
<feature type="active site" description="Proton donor; for dehydratase activity" evidence="9">
    <location>
        <position position="1134"/>
    </location>
</feature>
<dbReference type="InterPro" id="IPR013120">
    <property type="entry name" value="FAR_NAD-bd"/>
</dbReference>
<dbReference type="InterPro" id="IPR013968">
    <property type="entry name" value="PKS_KR"/>
</dbReference>
<proteinExistence type="predicted"/>
<dbReference type="CDD" id="cd05235">
    <property type="entry name" value="SDR_e1"/>
    <property type="match status" value="1"/>
</dbReference>
<keyword evidence="3" id="KW-0596">Phosphopantetheine</keyword>
<dbReference type="Pfam" id="PF14765">
    <property type="entry name" value="PS-DH"/>
    <property type="match status" value="1"/>
</dbReference>
<keyword evidence="6" id="KW-0045">Antibiotic biosynthesis</keyword>
<dbReference type="FunFam" id="3.40.47.10:FF:000019">
    <property type="entry name" value="Polyketide synthase type I"/>
    <property type="match status" value="1"/>
</dbReference>
<feature type="region of interest" description="N-terminal hotdog fold" evidence="9">
    <location>
        <begin position="938"/>
        <end position="1063"/>
    </location>
</feature>
<dbReference type="PROSITE" id="PS00012">
    <property type="entry name" value="PHOSPHOPANTETHEINE"/>
    <property type="match status" value="1"/>
</dbReference>
<dbReference type="InterPro" id="IPR016039">
    <property type="entry name" value="Thiolase-like"/>
</dbReference>
<gene>
    <name evidence="14" type="ORF">EHYA_06271</name>
</gene>
<dbReference type="RefSeq" id="WP_246127006.1">
    <property type="nucleotide sequence ID" value="NZ_BIFH01000028.1"/>
</dbReference>
<dbReference type="Pfam" id="PF02801">
    <property type="entry name" value="Ketoacyl-synt_C"/>
    <property type="match status" value="1"/>
</dbReference>
<dbReference type="Gene3D" id="3.30.70.3290">
    <property type="match status" value="1"/>
</dbReference>
<keyword evidence="7" id="KW-0511">Multifunctional enzyme</keyword>
<evidence type="ECO:0000256" key="6">
    <source>
        <dbReference type="ARBA" id="ARBA00023194"/>
    </source>
</evidence>
<dbReference type="Pfam" id="PF07993">
    <property type="entry name" value="NAD_binding_4"/>
    <property type="match status" value="1"/>
</dbReference>
<evidence type="ECO:0000256" key="9">
    <source>
        <dbReference type="PROSITE-ProRule" id="PRU01363"/>
    </source>
</evidence>
<dbReference type="InterPro" id="IPR016036">
    <property type="entry name" value="Malonyl_transacylase_ACP-bd"/>
</dbReference>
<dbReference type="Gene3D" id="3.40.366.10">
    <property type="entry name" value="Malonyl-Coenzyme A Acyl Carrier Protein, domain 2"/>
    <property type="match status" value="1"/>
</dbReference>
<dbReference type="Pfam" id="PF22953">
    <property type="entry name" value="SpnB_Rossmann"/>
    <property type="match status" value="1"/>
</dbReference>
<dbReference type="SUPFAM" id="SSF52151">
    <property type="entry name" value="FabD/lysophospholipase-like"/>
    <property type="match status" value="1"/>
</dbReference>
<dbReference type="SMART" id="SM01294">
    <property type="entry name" value="PKS_PP_betabranch"/>
    <property type="match status" value="1"/>
</dbReference>
<dbReference type="PANTHER" id="PTHR43775">
    <property type="entry name" value="FATTY ACID SYNTHASE"/>
    <property type="match status" value="1"/>
</dbReference>
<dbReference type="PROSITE" id="PS52004">
    <property type="entry name" value="KS3_2"/>
    <property type="match status" value="1"/>
</dbReference>
<dbReference type="PROSITE" id="PS50075">
    <property type="entry name" value="CARRIER"/>
    <property type="match status" value="1"/>
</dbReference>
<keyword evidence="4" id="KW-0597">Phosphoprotein</keyword>
<feature type="domain" description="PKS/mFAS DH" evidence="13">
    <location>
        <begin position="938"/>
        <end position="1220"/>
    </location>
</feature>
<dbReference type="SUPFAM" id="SSF47336">
    <property type="entry name" value="ACP-like"/>
    <property type="match status" value="1"/>
</dbReference>
<dbReference type="InterPro" id="IPR042104">
    <property type="entry name" value="PKS_dehydratase_sf"/>
</dbReference>
<evidence type="ECO:0000256" key="3">
    <source>
        <dbReference type="ARBA" id="ARBA00022450"/>
    </source>
</evidence>
<dbReference type="InterPro" id="IPR049900">
    <property type="entry name" value="PKS_mFAS_DH"/>
</dbReference>
<keyword evidence="15" id="KW-1185">Reference proteome</keyword>
<dbReference type="CDD" id="cd00833">
    <property type="entry name" value="PKS"/>
    <property type="match status" value="1"/>
</dbReference>
<dbReference type="InterPro" id="IPR014031">
    <property type="entry name" value="Ketoacyl_synth_C"/>
</dbReference>
<dbReference type="InterPro" id="IPR049552">
    <property type="entry name" value="PKS_DH_N"/>
</dbReference>
<dbReference type="SMART" id="SM00825">
    <property type="entry name" value="PKS_KS"/>
    <property type="match status" value="1"/>
</dbReference>
<dbReference type="InterPro" id="IPR057326">
    <property type="entry name" value="KR_dom"/>
</dbReference>
<dbReference type="GO" id="GO:0004312">
    <property type="term" value="F:fatty acid synthase activity"/>
    <property type="evidence" value="ECO:0007669"/>
    <property type="project" value="TreeGrafter"/>
</dbReference>
<evidence type="ECO:0000256" key="2">
    <source>
        <dbReference type="ARBA" id="ARBA00004792"/>
    </source>
</evidence>
<evidence type="ECO:0000256" key="10">
    <source>
        <dbReference type="SAM" id="MobiDB-lite"/>
    </source>
</evidence>
<dbReference type="InterPro" id="IPR015083">
    <property type="entry name" value="NorB/c/GfsB-D-like_docking"/>
</dbReference>
<feature type="region of interest" description="Disordered" evidence="10">
    <location>
        <begin position="1927"/>
        <end position="1947"/>
    </location>
</feature>
<dbReference type="Gene3D" id="1.10.1200.10">
    <property type="entry name" value="ACP-like"/>
    <property type="match status" value="1"/>
</dbReference>
<dbReference type="Pfam" id="PF00109">
    <property type="entry name" value="ketoacyl-synt"/>
    <property type="match status" value="1"/>
</dbReference>
<evidence type="ECO:0000256" key="5">
    <source>
        <dbReference type="ARBA" id="ARBA00022679"/>
    </source>
</evidence>
<dbReference type="SMART" id="SM00822">
    <property type="entry name" value="PKS_KR"/>
    <property type="match status" value="1"/>
</dbReference>
<dbReference type="Gene3D" id="3.40.50.720">
    <property type="entry name" value="NAD(P)-binding Rossmann-like Domain"/>
    <property type="match status" value="2"/>
</dbReference>
<dbReference type="PROSITE" id="PS00606">
    <property type="entry name" value="KS3_1"/>
    <property type="match status" value="1"/>
</dbReference>
<dbReference type="InterPro" id="IPR014043">
    <property type="entry name" value="Acyl_transferase_dom"/>
</dbReference>
<dbReference type="InterPro" id="IPR036736">
    <property type="entry name" value="ACP-like_sf"/>
</dbReference>
<organism evidence="14 15">
    <name type="scientific">Embleya hyalina</name>
    <dbReference type="NCBI Taxonomy" id="516124"/>
    <lineage>
        <taxon>Bacteria</taxon>
        <taxon>Bacillati</taxon>
        <taxon>Actinomycetota</taxon>
        <taxon>Actinomycetes</taxon>
        <taxon>Kitasatosporales</taxon>
        <taxon>Streptomycetaceae</taxon>
        <taxon>Embleya</taxon>
    </lineage>
</organism>
<dbReference type="InterPro" id="IPR049551">
    <property type="entry name" value="PKS_DH_C"/>
</dbReference>
<dbReference type="InterPro" id="IPR020841">
    <property type="entry name" value="PKS_Beta-ketoAc_synthase_dom"/>
</dbReference>
<dbReference type="InterPro" id="IPR020806">
    <property type="entry name" value="PKS_PP-bd"/>
</dbReference>
<dbReference type="SUPFAM" id="SSF51735">
    <property type="entry name" value="NAD(P)-binding Rossmann-fold domains"/>
    <property type="match status" value="3"/>
</dbReference>
<accession>A0A401YVG2</accession>
<dbReference type="SMART" id="SM00827">
    <property type="entry name" value="PKS_AT"/>
    <property type="match status" value="1"/>
</dbReference>
<sequence>MSGGGREMNGGPEMNGGRGMSKDEKLLDYLKWVTTDLHKARNRVEELESSRAEPIAVVGMGCRYPGGVSTPEELWRLAADGVDAITGFPTDRDWDVEGGYDPDPDAMGKFYAREGGFLDDVKGFDAAFFGISPREALAMDPQQRLLLETAWEAVERARMDPRSLRGSDTGVFVGVMYTGYASTVSASATGIEGYAMTGMLTSVASGRLSYVLGLEGPTVSMDTACSSSLVSIHHAVAALRNGECSLALTGGAMVIPVPDGFVEFSRQRGLAPDGRCKAFAAAADGTGFSEGVGMLVLARLSDARRRGLPVLAVIRGSAVNSDGASNGLTAPSGPAQQRVIRRALANAGLSPAEVDVIDAHGTGTMLGDPIEAQALLATYGQSRPAGEPLLLGSLKSNIGHTQAAAGVAGVIKMVMAMRHGVVPKTLHVDEPTPAVDWSSGAIELVTEQRAWPSTGRPRRAAVSSFGVSGTNAHLVVEQAPVDDPEPAMPAGSVLPVVPVVVSARSAGALRAQARRLVSVVDGAGGASLPDVGLSAAVTRSMFEHRAVVVAGDRDELVSGLRALAAGESAAGVVSGAAGEGRLAFLFTGQGAQRVGMGRELYDGFPVFAAAFDEVCGHFDAVLPGMLKDVVFGDSEGLDRTGWTQPALFAVEVAMFRLLESWGVRPDFVTGHSIGELAAAHVAGVLTLADACRVVAARGRLMQALPAGGAMVAVRAAEAEVRELLRGYEDRAGIAAVNGPTSVVVSGAEDVVLAVADALRERGHTTNRLTVSHAFHSPAMVPVLDEFAGVLDTVELGEPGIPMAADAADVRSARYWVDHVREPVRFAEHVARLRERGVTRFLEIGPDAVLTALGPETAPDGLFVALQHRDRPQARTALTALARLHTHGHTVDWQHLFAGTTASLVDLPTYPFEHRPYWLDGTSPGGRRTTGLGLITPEHPLLTTAIELTGGAGLVLTGRLSPHTHPWLADHRVDDTVTLPPAALVELAVRAGDEVGCPGIVDLTMHAPLAVPDSGGVQVQVTLGPPDEDGCRPITIGSRPDRGEPGAAWLVHARGLLTEPAPAPLISLAAWPPPDAVPVDLDDLYPRLDGKGRAYGPVFRGLRALWRQGADLFAEVRLPDDTDPDTFGIHPALLDAALHALLAVGQDTAELSWRGFDLYAAGPRALRVRIRPGERDGFRVWLADEEGEPVAEVRALRRRRAPVIRRHDRVMANSLFHTAWSPITLPDPDDLDPTGWAVLGDSPPVRRARHVGRVAEAAGGVLVAMIDEPAGADLADAAHRATSRALELVQESLAFGTSRLVVVTRNAVATHEYADVELGSAPVWGLVRSAQVENPGRITLIDVDDSPASAARLGAAIVSGHEQVAIRGGHASTPRLARVCPEAVAGPELKPDGTVLVTGGTGALGALFARHLVTEYGVRNLVLTSRRGQDAPGARELRDELAALGARVTVVAADVTDRDAVDRVLAAIPSEHALTGIVHTAGVIDDGIVTALTRERVARVLRPKVDAALHLHEATLDDDLAMFVLFSSVAGVVGSPGQANYSAANQFLDALAQHRRANGLPAHSLAWAAWAQEHGMASRLSEVDRSRATQAGLRPIEPAEGPDLFDAALVAVHPTTVPMHLDIARIERQPGPVMPVLRGLVRKSARRVITAAARDTGHLAERLAPLDDPGRHELLLDLVRVAVAAILGHRGTDHITPGVVFTELGFDSLTAVELRNRLEGETGLRLPPTLLFDHNTPAALIDYLLAELSSRADSPARSAVDFAAEVRLAEDVVPAAEVVDVVADPGRVFLTGATGFVGAFLLRDLMRETGATVHCLVRGADEATALERLRANLSWYGIWDEIDPDRLSVVTGDLAEPRFGLDAERYERLAREVDVVYHAGATVNWLHPYTSLKAANVTGTEEALRLAALYRTVPLHYVSSTGVFARPAPGGAGLTPQDPTGPPEELTNGYRQSKYVAEKVIALARERGLPVSIYRADVVSGARTNGACQTRDFVWLSLKGSLQARAVPVGANALFPMVPVDYVASAVLALSRTTGGRTFHLFNPVAIGFADMVGRLREAGHVLDEVSWDEFVATVRADRDNALFPTIDIFRSYMTAGEELYMRMDVEATEAALAGTGIVCPEIDAELFGRYAEFFAGVGYFPVPARVG</sequence>
<dbReference type="InterPro" id="IPR055123">
    <property type="entry name" value="SpnB-like_Rossmann"/>
</dbReference>
<dbReference type="Gene3D" id="3.10.129.110">
    <property type="entry name" value="Polyketide synthase dehydratase"/>
    <property type="match status" value="1"/>
</dbReference>
<dbReference type="GO" id="GO:0031177">
    <property type="term" value="F:phosphopantetheine binding"/>
    <property type="evidence" value="ECO:0007669"/>
    <property type="project" value="InterPro"/>
</dbReference>
<evidence type="ECO:0000259" key="11">
    <source>
        <dbReference type="PROSITE" id="PS50075"/>
    </source>
</evidence>
<evidence type="ECO:0000259" key="12">
    <source>
        <dbReference type="PROSITE" id="PS52004"/>
    </source>
</evidence>
<dbReference type="SMART" id="SM00826">
    <property type="entry name" value="PKS_DH"/>
    <property type="match status" value="1"/>
</dbReference>
<dbReference type="Pfam" id="PF16197">
    <property type="entry name" value="KAsynt_C_assoc"/>
    <property type="match status" value="1"/>
</dbReference>
<evidence type="ECO:0000313" key="14">
    <source>
        <dbReference type="EMBL" id="GCD98561.1"/>
    </source>
</evidence>
<evidence type="ECO:0000256" key="4">
    <source>
        <dbReference type="ARBA" id="ARBA00022553"/>
    </source>
</evidence>
<dbReference type="EMBL" id="BIFH01000028">
    <property type="protein sequence ID" value="GCD98561.1"/>
    <property type="molecule type" value="Genomic_DNA"/>
</dbReference>
<dbReference type="FunFam" id="1.10.1200.10:FF:000007">
    <property type="entry name" value="Probable polyketide synthase pks17"/>
    <property type="match status" value="1"/>
</dbReference>
<evidence type="ECO:0000259" key="13">
    <source>
        <dbReference type="PROSITE" id="PS52019"/>
    </source>
</evidence>
<dbReference type="InterPro" id="IPR010080">
    <property type="entry name" value="Thioester_reductase-like_dom"/>
</dbReference>
<dbReference type="InterPro" id="IPR006162">
    <property type="entry name" value="Ppantetheine_attach_site"/>
</dbReference>
<feature type="region of interest" description="Disordered" evidence="10">
    <location>
        <begin position="1"/>
        <end position="21"/>
    </location>
</feature>
<dbReference type="GO" id="GO:0004315">
    <property type="term" value="F:3-oxoacyl-[acyl-carrier-protein] synthase activity"/>
    <property type="evidence" value="ECO:0007669"/>
    <property type="project" value="InterPro"/>
</dbReference>
<dbReference type="NCBIfam" id="TIGR01746">
    <property type="entry name" value="Thioester-redct"/>
    <property type="match status" value="1"/>
</dbReference>
<dbReference type="GO" id="GO:0033068">
    <property type="term" value="P:macrolide biosynthetic process"/>
    <property type="evidence" value="ECO:0007669"/>
    <property type="project" value="UniProtKB-ARBA"/>
</dbReference>
<dbReference type="InterPro" id="IPR036291">
    <property type="entry name" value="NAD(P)-bd_dom_sf"/>
</dbReference>
<dbReference type="Pfam" id="PF21089">
    <property type="entry name" value="PKS_DH_N"/>
    <property type="match status" value="1"/>
</dbReference>
<name>A0A401YVG2_9ACTN</name>
<dbReference type="Pfam" id="PF08659">
    <property type="entry name" value="KR"/>
    <property type="match status" value="1"/>
</dbReference>
<comment type="caution">
    <text evidence="14">The sequence shown here is derived from an EMBL/GenBank/DDBJ whole genome shotgun (WGS) entry which is preliminary data.</text>
</comment>
<dbReference type="InterPro" id="IPR018201">
    <property type="entry name" value="Ketoacyl_synth_AS"/>
</dbReference>
<evidence type="ECO:0000256" key="8">
    <source>
        <dbReference type="ARBA" id="ARBA00023315"/>
    </source>
</evidence>
<dbReference type="Gene3D" id="3.40.47.10">
    <property type="match status" value="1"/>
</dbReference>
<evidence type="ECO:0000313" key="15">
    <source>
        <dbReference type="Proteomes" id="UP000286931"/>
    </source>
</evidence>
<dbReference type="Proteomes" id="UP000286931">
    <property type="component" value="Unassembled WGS sequence"/>
</dbReference>
<dbReference type="InterPro" id="IPR014030">
    <property type="entry name" value="Ketoacyl_synth_N"/>
</dbReference>